<dbReference type="OrthoDB" id="10259408at2759"/>
<dbReference type="InterPro" id="IPR003582">
    <property type="entry name" value="ShKT_dom"/>
</dbReference>
<comment type="caution">
    <text evidence="2">The sequence shown here is derived from an EMBL/GenBank/DDBJ whole genome shotgun (WGS) entry which is preliminary data.</text>
</comment>
<dbReference type="Proteomes" id="UP001165082">
    <property type="component" value="Unassembled WGS sequence"/>
</dbReference>
<dbReference type="Pfam" id="PF01549">
    <property type="entry name" value="ShK"/>
    <property type="match status" value="1"/>
</dbReference>
<dbReference type="EMBL" id="BRXZ01000438">
    <property type="protein sequence ID" value="GMI11704.1"/>
    <property type="molecule type" value="Genomic_DNA"/>
</dbReference>
<accession>A0A9W7KU82</accession>
<keyword evidence="3" id="KW-1185">Reference proteome</keyword>
<dbReference type="AlphaFoldDB" id="A0A9W7KU82"/>
<evidence type="ECO:0000259" key="1">
    <source>
        <dbReference type="PROSITE" id="PS51670"/>
    </source>
</evidence>
<name>A0A9W7KU82_9STRA</name>
<evidence type="ECO:0000313" key="3">
    <source>
        <dbReference type="Proteomes" id="UP001165082"/>
    </source>
</evidence>
<feature type="domain" description="ShKT" evidence="1">
    <location>
        <begin position="107"/>
        <end position="141"/>
    </location>
</feature>
<dbReference type="SMART" id="SM00254">
    <property type="entry name" value="ShKT"/>
    <property type="match status" value="1"/>
</dbReference>
<protein>
    <recommendedName>
        <fullName evidence="1">ShKT domain-containing protein</fullName>
    </recommendedName>
</protein>
<reference evidence="2" key="1">
    <citation type="submission" date="2022-07" db="EMBL/GenBank/DDBJ databases">
        <title>Genome analysis of Parmales, a sister group of diatoms, reveals the evolutionary specialization of diatoms from phago-mixotrophs to photoautotrophs.</title>
        <authorList>
            <person name="Ban H."/>
            <person name="Sato S."/>
            <person name="Yoshikawa S."/>
            <person name="Kazumasa Y."/>
            <person name="Nakamura Y."/>
            <person name="Ichinomiya M."/>
            <person name="Saitoh K."/>
            <person name="Sato N."/>
            <person name="Blanc-Mathieu R."/>
            <person name="Endo H."/>
            <person name="Kuwata A."/>
            <person name="Ogata H."/>
        </authorList>
    </citation>
    <scope>NUCLEOTIDE SEQUENCE</scope>
</reference>
<evidence type="ECO:0000313" key="2">
    <source>
        <dbReference type="EMBL" id="GMI11704.1"/>
    </source>
</evidence>
<sequence>MRSTLTSVISILAVVIAVFYNKVGNVGLNLLLNCVFGGNATGGAHDESSSYYSRFDPLVDNGSIEWTGGLRQELGGNKKEKQAVLETLQKTYEHMTSLEDEELKESCKNDNARCSFWSSLGECDVNPSYMKTSCAPACQACHMLKWEYRCPRIENLEETAAYGPGDLGALFKRIREGVFNEYGPVEILSEDPFVVTFENFLTHEECDILVELGHKTGYNRSTNSGTTDAFALPE</sequence>
<gene>
    <name evidence="2" type="ORF">TrRE_jg2226</name>
</gene>
<dbReference type="Gene3D" id="2.60.120.620">
    <property type="entry name" value="q2cbj1_9rhob like domain"/>
    <property type="match status" value="1"/>
</dbReference>
<organism evidence="2 3">
    <name type="scientific">Triparma retinervis</name>
    <dbReference type="NCBI Taxonomy" id="2557542"/>
    <lineage>
        <taxon>Eukaryota</taxon>
        <taxon>Sar</taxon>
        <taxon>Stramenopiles</taxon>
        <taxon>Ochrophyta</taxon>
        <taxon>Bolidophyceae</taxon>
        <taxon>Parmales</taxon>
        <taxon>Triparmaceae</taxon>
        <taxon>Triparma</taxon>
    </lineage>
</organism>
<proteinExistence type="predicted"/>
<dbReference type="PROSITE" id="PS51670">
    <property type="entry name" value="SHKT"/>
    <property type="match status" value="1"/>
</dbReference>